<feature type="region of interest" description="Disordered" evidence="1">
    <location>
        <begin position="197"/>
        <end position="226"/>
    </location>
</feature>
<evidence type="ECO:0000259" key="2">
    <source>
        <dbReference type="Pfam" id="PF13649"/>
    </source>
</evidence>
<evidence type="ECO:0000313" key="3">
    <source>
        <dbReference type="EMBL" id="TQN30243.1"/>
    </source>
</evidence>
<reference evidence="3 4" key="1">
    <citation type="submission" date="2019-06" db="EMBL/GenBank/DDBJ databases">
        <title>Sequencing the genomes of 1000 actinobacteria strains.</title>
        <authorList>
            <person name="Klenk H.-P."/>
        </authorList>
    </citation>
    <scope>NUCLEOTIDE SEQUENCE [LARGE SCALE GENOMIC DNA]</scope>
    <source>
        <strain evidence="3 4">DSM 45015</strain>
    </source>
</reference>
<proteinExistence type="predicted"/>
<comment type="caution">
    <text evidence="3">The sequence shown here is derived from an EMBL/GenBank/DDBJ whole genome shotgun (WGS) entry which is preliminary data.</text>
</comment>
<evidence type="ECO:0000313" key="4">
    <source>
        <dbReference type="Proteomes" id="UP000317422"/>
    </source>
</evidence>
<name>A0A543NEH8_9ACTN</name>
<dbReference type="InterPro" id="IPR041698">
    <property type="entry name" value="Methyltransf_25"/>
</dbReference>
<dbReference type="Pfam" id="PF13649">
    <property type="entry name" value="Methyltransf_25"/>
    <property type="match status" value="1"/>
</dbReference>
<dbReference type="InterPro" id="IPR029063">
    <property type="entry name" value="SAM-dependent_MTases_sf"/>
</dbReference>
<accession>A0A543NEH8</accession>
<dbReference type="GO" id="GO:0032259">
    <property type="term" value="P:methylation"/>
    <property type="evidence" value="ECO:0007669"/>
    <property type="project" value="UniProtKB-KW"/>
</dbReference>
<dbReference type="EMBL" id="VFQC01000001">
    <property type="protein sequence ID" value="TQN30243.1"/>
    <property type="molecule type" value="Genomic_DNA"/>
</dbReference>
<dbReference type="Gene3D" id="3.40.50.150">
    <property type="entry name" value="Vaccinia Virus protein VP39"/>
    <property type="match status" value="1"/>
</dbReference>
<protein>
    <submittedName>
        <fullName evidence="3">Methyltransferase family protein</fullName>
    </submittedName>
</protein>
<dbReference type="CDD" id="cd02440">
    <property type="entry name" value="AdoMet_MTases"/>
    <property type="match status" value="1"/>
</dbReference>
<dbReference type="Proteomes" id="UP000317422">
    <property type="component" value="Unassembled WGS sequence"/>
</dbReference>
<keyword evidence="3" id="KW-0808">Transferase</keyword>
<organism evidence="3 4">
    <name type="scientific">Haloactinospora alba</name>
    <dbReference type="NCBI Taxonomy" id="405555"/>
    <lineage>
        <taxon>Bacteria</taxon>
        <taxon>Bacillati</taxon>
        <taxon>Actinomycetota</taxon>
        <taxon>Actinomycetes</taxon>
        <taxon>Streptosporangiales</taxon>
        <taxon>Nocardiopsidaceae</taxon>
        <taxon>Haloactinospora</taxon>
    </lineage>
</organism>
<dbReference type="RefSeq" id="WP_141921516.1">
    <property type="nucleotide sequence ID" value="NZ_VFQC01000001.1"/>
</dbReference>
<keyword evidence="4" id="KW-1185">Reference proteome</keyword>
<dbReference type="GO" id="GO:0008168">
    <property type="term" value="F:methyltransferase activity"/>
    <property type="evidence" value="ECO:0007669"/>
    <property type="project" value="UniProtKB-KW"/>
</dbReference>
<dbReference type="OrthoDB" id="9805171at2"/>
<feature type="domain" description="Methyltransferase" evidence="2">
    <location>
        <begin position="54"/>
        <end position="144"/>
    </location>
</feature>
<sequence>MSEPEHVRATRESYDAVAAEYADLFRTELREMVFGRAFLGAFAELVETAGGGPVADVGCGPGRVTAHLCALGVDAFGVDLSPEMVALARREHPDVRYETGRLEALDLDDGVLGGLVSWFSFIHTPPSELAGVLAEFDRVLAPGGVLVLAFQVGGEPKHVGEAFGRDLDLDYQRWLPDQLAERVEAAGFATEARLVSEPRPGQPLPLGHLMARKPGGGEAVGQAERG</sequence>
<dbReference type="SUPFAM" id="SSF53335">
    <property type="entry name" value="S-adenosyl-L-methionine-dependent methyltransferases"/>
    <property type="match status" value="1"/>
</dbReference>
<evidence type="ECO:0000256" key="1">
    <source>
        <dbReference type="SAM" id="MobiDB-lite"/>
    </source>
</evidence>
<gene>
    <name evidence="3" type="ORF">FHX37_0105</name>
</gene>
<dbReference type="PANTHER" id="PTHR42912">
    <property type="entry name" value="METHYLTRANSFERASE"/>
    <property type="match status" value="1"/>
</dbReference>
<dbReference type="InterPro" id="IPR050508">
    <property type="entry name" value="Methyltransf_Superfamily"/>
</dbReference>
<keyword evidence="3" id="KW-0489">Methyltransferase</keyword>
<dbReference type="AlphaFoldDB" id="A0A543NEH8"/>